<dbReference type="PROSITE" id="PS50937">
    <property type="entry name" value="HTH_MERR_2"/>
    <property type="match status" value="1"/>
</dbReference>
<proteinExistence type="predicted"/>
<dbReference type="AlphaFoldDB" id="A0A0B2JVH6"/>
<organism evidence="6 7">
    <name type="scientific">Anaerovibrio lipolyticus</name>
    <dbReference type="NCBI Taxonomy" id="82374"/>
    <lineage>
        <taxon>Bacteria</taxon>
        <taxon>Bacillati</taxon>
        <taxon>Bacillota</taxon>
        <taxon>Negativicutes</taxon>
        <taxon>Selenomonadales</taxon>
        <taxon>Selenomonadaceae</taxon>
        <taxon>Anaerovibrio</taxon>
    </lineage>
</organism>
<keyword evidence="4" id="KW-0804">Transcription</keyword>
<dbReference type="SMART" id="SM00422">
    <property type="entry name" value="HTH_MERR"/>
    <property type="match status" value="1"/>
</dbReference>
<dbReference type="InterPro" id="IPR047057">
    <property type="entry name" value="MerR_fam"/>
</dbReference>
<gene>
    <name evidence="6" type="ORF">NZ47_05485</name>
</gene>
<accession>A0A0B2JVH6</accession>
<dbReference type="PANTHER" id="PTHR30204">
    <property type="entry name" value="REDOX-CYCLING DRUG-SENSING TRANSCRIPTIONAL ACTIVATOR SOXR"/>
    <property type="match status" value="1"/>
</dbReference>
<name>A0A0B2JVH6_9FIRM</name>
<dbReference type="InterPro" id="IPR000551">
    <property type="entry name" value="MerR-type_HTH_dom"/>
</dbReference>
<dbReference type="GO" id="GO:0003677">
    <property type="term" value="F:DNA binding"/>
    <property type="evidence" value="ECO:0007669"/>
    <property type="project" value="UniProtKB-KW"/>
</dbReference>
<evidence type="ECO:0000259" key="5">
    <source>
        <dbReference type="PROSITE" id="PS50937"/>
    </source>
</evidence>
<evidence type="ECO:0000256" key="3">
    <source>
        <dbReference type="ARBA" id="ARBA00023125"/>
    </source>
</evidence>
<dbReference type="SUPFAM" id="SSF46955">
    <property type="entry name" value="Putative DNA-binding domain"/>
    <property type="match status" value="1"/>
</dbReference>
<comment type="caution">
    <text evidence="6">The sequence shown here is derived from an EMBL/GenBank/DDBJ whole genome shotgun (WGS) entry which is preliminary data.</text>
</comment>
<dbReference type="GO" id="GO:0003700">
    <property type="term" value="F:DNA-binding transcription factor activity"/>
    <property type="evidence" value="ECO:0007669"/>
    <property type="project" value="InterPro"/>
</dbReference>
<evidence type="ECO:0000313" key="7">
    <source>
        <dbReference type="Proteomes" id="UP000030993"/>
    </source>
</evidence>
<reference evidence="6 7" key="1">
    <citation type="journal article" date="2013" name="PLoS ONE">
        <title>Identification and characterization of three novel lipases belonging to families II and V from Anaerovibrio lipolyticus 5ST.</title>
        <authorList>
            <person name="Prive F."/>
            <person name="Kaderbhai N.N."/>
            <person name="Girdwood S."/>
            <person name="Worgan H.J."/>
            <person name="Pinloche E."/>
            <person name="Scollan N.D."/>
            <person name="Huws S.A."/>
            <person name="Newbold C.J."/>
        </authorList>
    </citation>
    <scope>NUCLEOTIDE SEQUENCE [LARGE SCALE GENOMIC DNA]</scope>
    <source>
        <strain evidence="6 7">5S</strain>
    </source>
</reference>
<keyword evidence="3" id="KW-0238">DNA-binding</keyword>
<dbReference type="RefSeq" id="WP_039207319.1">
    <property type="nucleotide sequence ID" value="NZ_JSCE01000109.1"/>
</dbReference>
<evidence type="ECO:0000313" key="6">
    <source>
        <dbReference type="EMBL" id="KHM52325.1"/>
    </source>
</evidence>
<feature type="domain" description="HTH merR-type" evidence="5">
    <location>
        <begin position="1"/>
        <end position="70"/>
    </location>
</feature>
<evidence type="ECO:0000256" key="2">
    <source>
        <dbReference type="ARBA" id="ARBA00023015"/>
    </source>
</evidence>
<dbReference type="InterPro" id="IPR009061">
    <property type="entry name" value="DNA-bd_dom_put_sf"/>
</dbReference>
<dbReference type="Pfam" id="PF13411">
    <property type="entry name" value="MerR_1"/>
    <property type="match status" value="1"/>
</dbReference>
<keyword evidence="7" id="KW-1185">Reference proteome</keyword>
<dbReference type="PANTHER" id="PTHR30204:SF69">
    <property type="entry name" value="MERR-FAMILY TRANSCRIPTIONAL REGULATOR"/>
    <property type="match status" value="1"/>
</dbReference>
<sequence length="138" mass="16189">MYTMKQIGDRTGIPYETLKFYCNQGLVPYVKRDKNNRRVFDDHDLAWIKSLVCLKNCEMSIAEMKEYLELCMAGKSTIPQRKIMLEHKQSLLKEKLASLQEAIAYIDWKQQFYDNVQSGKIEYYSNLVPPDEAHKATI</sequence>
<dbReference type="Proteomes" id="UP000030993">
    <property type="component" value="Unassembled WGS sequence"/>
</dbReference>
<dbReference type="STRING" id="82374.NZ47_05485"/>
<keyword evidence="2" id="KW-0805">Transcription regulation</keyword>
<dbReference type="Gene3D" id="1.10.1660.10">
    <property type="match status" value="1"/>
</dbReference>
<dbReference type="EMBL" id="JSCE01000109">
    <property type="protein sequence ID" value="KHM52325.1"/>
    <property type="molecule type" value="Genomic_DNA"/>
</dbReference>
<protein>
    <submittedName>
        <fullName evidence="6">Transcriptional regulator</fullName>
    </submittedName>
</protein>
<dbReference type="CDD" id="cd01109">
    <property type="entry name" value="HTH_YyaN"/>
    <property type="match status" value="1"/>
</dbReference>
<evidence type="ECO:0000256" key="1">
    <source>
        <dbReference type="ARBA" id="ARBA00022491"/>
    </source>
</evidence>
<evidence type="ECO:0000256" key="4">
    <source>
        <dbReference type="ARBA" id="ARBA00023163"/>
    </source>
</evidence>
<keyword evidence="1" id="KW-0678">Repressor</keyword>